<feature type="transmembrane region" description="Helical" evidence="1">
    <location>
        <begin position="67"/>
        <end position="89"/>
    </location>
</feature>
<dbReference type="AlphaFoldDB" id="A0A0D5CMY8"/>
<keyword evidence="1" id="KW-0472">Membrane</keyword>
<accession>A0A0D5CMY8</accession>
<gene>
    <name evidence="2" type="ORF">VO01_15465</name>
</gene>
<dbReference type="Proteomes" id="UP000032604">
    <property type="component" value="Plasmid pCI1"/>
</dbReference>
<protein>
    <submittedName>
        <fullName evidence="2">Uncharacterized protein</fullName>
    </submittedName>
</protein>
<feature type="transmembrane region" description="Helical" evidence="1">
    <location>
        <begin position="150"/>
        <end position="170"/>
    </location>
</feature>
<sequence length="224" mass="24307">MSGQQLFIFAMVGIVGPLGAITLVRSQRQAIYTPRQLIGQSLGFITSLVLAPYVAFRLAGAPQAANLVLLVGATVGLLNPVLYGILGMRERHRSRLRDLEMGILPHAKRLIKWEDILIPGLSYAAALALSSKLVSDTICATYNSATDEPMVSASVIVSGALIAGYAIAVAQRLRRNAKSREHELLVDGFAWRERHAKKAGYKAGYRDGFTRGRNATHPPDEDVD</sequence>
<keyword evidence="1" id="KW-1133">Transmembrane helix</keyword>
<dbReference type="KEGG" id="cmh:VO01_15465"/>
<reference evidence="2 3" key="1">
    <citation type="journal article" date="2015" name="Genome Announc.">
        <title>Complete Genome Sequence of Clavibacter michiganensis subsp. insidiosus R1-1 Using PacBio Single-Molecule Real-Time Technology.</title>
        <authorList>
            <person name="Lu Y."/>
            <person name="Samac D.A."/>
            <person name="Glazebrook J."/>
            <person name="Ishimaru C.A."/>
        </authorList>
    </citation>
    <scope>NUCLEOTIDE SEQUENCE [LARGE SCALE GENOMIC DNA]</scope>
    <source>
        <strain evidence="2 3">R1-1</strain>
        <plasmid evidence="2 3">pCI1</plasmid>
    </source>
</reference>
<feature type="transmembrane region" description="Helical" evidence="1">
    <location>
        <begin position="110"/>
        <end position="130"/>
    </location>
</feature>
<keyword evidence="1" id="KW-0812">Transmembrane</keyword>
<organism evidence="2 3">
    <name type="scientific">Clavibacter michiganensis subsp. insidiosus</name>
    <dbReference type="NCBI Taxonomy" id="33014"/>
    <lineage>
        <taxon>Bacteria</taxon>
        <taxon>Bacillati</taxon>
        <taxon>Actinomycetota</taxon>
        <taxon>Actinomycetes</taxon>
        <taxon>Micrococcales</taxon>
        <taxon>Microbacteriaceae</taxon>
        <taxon>Clavibacter</taxon>
    </lineage>
</organism>
<dbReference type="EMBL" id="CP011044">
    <property type="protein sequence ID" value="AJW80647.1"/>
    <property type="molecule type" value="Genomic_DNA"/>
</dbReference>
<keyword evidence="2" id="KW-0614">Plasmid</keyword>
<name>A0A0D5CMY8_9MICO</name>
<evidence type="ECO:0000313" key="3">
    <source>
        <dbReference type="Proteomes" id="UP000032604"/>
    </source>
</evidence>
<feature type="transmembrane region" description="Helical" evidence="1">
    <location>
        <begin position="6"/>
        <end position="25"/>
    </location>
</feature>
<evidence type="ECO:0000313" key="2">
    <source>
        <dbReference type="EMBL" id="AJW80647.1"/>
    </source>
</evidence>
<proteinExistence type="predicted"/>
<dbReference type="PATRIC" id="fig|33014.5.peg.3186"/>
<dbReference type="RefSeq" id="WP_045530807.1">
    <property type="nucleotide sequence ID" value="NZ_CP011044.1"/>
</dbReference>
<dbReference type="HOGENOM" id="CLU_1233243_0_0_11"/>
<evidence type="ECO:0000256" key="1">
    <source>
        <dbReference type="SAM" id="Phobius"/>
    </source>
</evidence>
<geneLocation type="plasmid" evidence="2 3">
    <name>pCI1</name>
</geneLocation>
<feature type="transmembrane region" description="Helical" evidence="1">
    <location>
        <begin position="37"/>
        <end position="55"/>
    </location>
</feature>